<accession>M3HKK5</accession>
<dbReference type="STRING" id="1245528.M3HKK5"/>
<dbReference type="Gene3D" id="3.80.10.10">
    <property type="entry name" value="Ribonuclease Inhibitor"/>
    <property type="match status" value="2"/>
</dbReference>
<dbReference type="SUPFAM" id="SSF52047">
    <property type="entry name" value="RNI-like"/>
    <property type="match status" value="1"/>
</dbReference>
<dbReference type="InterPro" id="IPR032675">
    <property type="entry name" value="LRR_dom_sf"/>
</dbReference>
<proteinExistence type="predicted"/>
<name>M3HKK5_CANMX</name>
<sequence length="765" mass="89324">MLHTPHTVTNLKKNQMTEDSKALVKSLLRFPPEVLSIIYSQVPSHFLKRCLSIPQVRPFALPVVYDTISVYNTELWAETSLLGIYDFKRARSVCMGCGELLSIIRNDNLLPCTRIKFYDFGDLIKIHEEFPGILHKCKIDLKFHEDATFIDKFKKLKQLPYRYDRVFDFCFGFANEQEYGPNQDFYEKVNEVVFLWDTPSIFEEPPFRNLKSIGGFSINLSDLKLLPRTLQKANFTLIQYFIDDEDSEIEVDDGKLEDMPNELVELQLTYTESISETLDLQFLQKLETLEVEFSGSFKLPKSLKKLTLEGNTFVDFCQLFSQCSNLTVLHLPRSVPSDSKAFDLPHNLQTLQINLKILAKVSKIQNKVTMENKRQKTGYDSVKFPPRLEKLSISEEYGMLPTNFNIFQQNDDNLIKLKGLWISGESVIKHLRVLPRSLESLTIVSATWSKFHELRYFNNLTLLNISSIILDRFVYKMPKTLETLFISYLDTGVFRLKAANLKYLRITHSKFKSFDKSSFSIPESLVELELNRIEFLDPCDEDEFEFPKNLEVLNSKWVRGFAITYILPSSLTVLDYFNIEPVKIVCNENSNLRELRFIIHPRLLDYAPVYKEDDDGSTYDPTPSTSMMRCHAFFEDWNLNRFSKLRKLSVELMLESEFPLNNFSLDNLPTTLTNFHLNCGSLKSMTGTFERFPDLQQLVLLSSPRNVRCFEHGDTNSYNLFNFGPKLERVRVSPYLFKKEYEFAEFEEYLNTLPNFQEFTKSRYY</sequence>
<protein>
    <submittedName>
        <fullName evidence="1">Uncharacterized protein</fullName>
    </submittedName>
</protein>
<gene>
    <name evidence="1" type="ORF">G210_1598</name>
</gene>
<dbReference type="HOGENOM" id="CLU_021918_0_0_1"/>
<dbReference type="AlphaFoldDB" id="M3HKK5"/>
<dbReference type="OrthoDB" id="1394818at2759"/>
<dbReference type="EMBL" id="AOGT01001331">
    <property type="protein sequence ID" value="EMG47927.1"/>
    <property type="molecule type" value="Genomic_DNA"/>
</dbReference>
<dbReference type="Proteomes" id="UP000011777">
    <property type="component" value="Unassembled WGS sequence"/>
</dbReference>
<keyword evidence="2" id="KW-1185">Reference proteome</keyword>
<reference evidence="1 2" key="1">
    <citation type="submission" date="2013-02" db="EMBL/GenBank/DDBJ databases">
        <title>Genome sequence of Candida maltosa Xu316, a potential industrial strain for xylitol and ethanol production.</title>
        <authorList>
            <person name="Yu J."/>
            <person name="Wang Q."/>
            <person name="Geng X."/>
            <person name="Bao W."/>
            <person name="He P."/>
            <person name="Cai J."/>
        </authorList>
    </citation>
    <scope>NUCLEOTIDE SEQUENCE [LARGE SCALE GENOMIC DNA]</scope>
    <source>
        <strain evidence="2">Xu316</strain>
    </source>
</reference>
<comment type="caution">
    <text evidence="1">The sequence shown here is derived from an EMBL/GenBank/DDBJ whole genome shotgun (WGS) entry which is preliminary data.</text>
</comment>
<organism evidence="1 2">
    <name type="scientific">Candida maltosa (strain Xu316)</name>
    <name type="common">Yeast</name>
    <dbReference type="NCBI Taxonomy" id="1245528"/>
    <lineage>
        <taxon>Eukaryota</taxon>
        <taxon>Fungi</taxon>
        <taxon>Dikarya</taxon>
        <taxon>Ascomycota</taxon>
        <taxon>Saccharomycotina</taxon>
        <taxon>Pichiomycetes</taxon>
        <taxon>Debaryomycetaceae</taxon>
        <taxon>Candida/Lodderomyces clade</taxon>
        <taxon>Candida</taxon>
    </lineage>
</organism>
<dbReference type="eggNOG" id="ENOG502SWV9">
    <property type="taxonomic scope" value="Eukaryota"/>
</dbReference>
<evidence type="ECO:0000313" key="1">
    <source>
        <dbReference type="EMBL" id="EMG47927.1"/>
    </source>
</evidence>
<evidence type="ECO:0000313" key="2">
    <source>
        <dbReference type="Proteomes" id="UP000011777"/>
    </source>
</evidence>